<evidence type="ECO:0000256" key="1">
    <source>
        <dbReference type="SAM" id="Phobius"/>
    </source>
</evidence>
<accession>A0A5R9LKK8</accession>
<protein>
    <submittedName>
        <fullName evidence="2">Uncharacterized protein</fullName>
    </submittedName>
</protein>
<proteinExistence type="predicted"/>
<keyword evidence="3" id="KW-1185">Reference proteome</keyword>
<dbReference type="AlphaFoldDB" id="A0A5R9LKK8"/>
<evidence type="ECO:0000313" key="3">
    <source>
        <dbReference type="Proteomes" id="UP000307430"/>
    </source>
</evidence>
<dbReference type="Proteomes" id="UP000307430">
    <property type="component" value="Unassembled WGS sequence"/>
</dbReference>
<organism evidence="2 3">
    <name type="scientific">Klebsiella indica</name>
    <dbReference type="NCBI Taxonomy" id="2582917"/>
    <lineage>
        <taxon>Bacteria</taxon>
        <taxon>Pseudomonadati</taxon>
        <taxon>Pseudomonadota</taxon>
        <taxon>Gammaproteobacteria</taxon>
        <taxon>Enterobacterales</taxon>
        <taxon>Enterobacteriaceae</taxon>
        <taxon>Klebsiella/Raoultella group</taxon>
        <taxon>Klebsiella</taxon>
    </lineage>
</organism>
<comment type="caution">
    <text evidence="2">The sequence shown here is derived from an EMBL/GenBank/DDBJ whole genome shotgun (WGS) entry which is preliminary data.</text>
</comment>
<name>A0A5R9LKK8_9ENTR</name>
<keyword evidence="1" id="KW-0472">Membrane</keyword>
<feature type="transmembrane region" description="Helical" evidence="1">
    <location>
        <begin position="50"/>
        <end position="69"/>
    </location>
</feature>
<dbReference type="EMBL" id="VCHQ01000009">
    <property type="protein sequence ID" value="TLV20567.1"/>
    <property type="molecule type" value="Genomic_DNA"/>
</dbReference>
<keyword evidence="1" id="KW-0812">Transmembrane</keyword>
<dbReference type="RefSeq" id="WP_138360278.1">
    <property type="nucleotide sequence ID" value="NZ_JBCIVH010000025.1"/>
</dbReference>
<gene>
    <name evidence="2" type="ORF">FE839_07850</name>
</gene>
<reference evidence="2 3" key="1">
    <citation type="submission" date="2019-05" db="EMBL/GenBank/DDBJ databases">
        <title>Genome sequence of Klebsiella sp strain TOUT106.</title>
        <authorList>
            <person name="Rahi P."/>
            <person name="Chaudhari D."/>
        </authorList>
    </citation>
    <scope>NUCLEOTIDE SEQUENCE [LARGE SCALE GENOMIC DNA]</scope>
    <source>
        <strain evidence="2 3">TOUT106</strain>
    </source>
</reference>
<evidence type="ECO:0000313" key="2">
    <source>
        <dbReference type="EMBL" id="TLV20567.1"/>
    </source>
</evidence>
<feature type="transmembrane region" description="Helical" evidence="1">
    <location>
        <begin position="75"/>
        <end position="94"/>
    </location>
</feature>
<keyword evidence="1" id="KW-1133">Transmembrane helix</keyword>
<sequence length="95" mass="11003">MPKYEVKTGLARRPWIGGKIKRTFGYLLATFCLYRRADCGWCASYLYHRLYIVGDGFVLAIIQVAVAFLDIAVRIYLLGLIRVFFRNFIVFCVVL</sequence>